<protein>
    <submittedName>
        <fullName evidence="7">Histidine kinase</fullName>
    </submittedName>
</protein>
<gene>
    <name evidence="7" type="ORF">CDQ84_17525</name>
</gene>
<keyword evidence="2" id="KW-0479">Metal-binding</keyword>
<dbReference type="Gene3D" id="3.40.950.10">
    <property type="entry name" value="Fe-only Hydrogenase (Larger Subunit), Chain L, domain 3"/>
    <property type="match status" value="1"/>
</dbReference>
<dbReference type="InterPro" id="IPR017896">
    <property type="entry name" value="4Fe4S_Fe-S-bd"/>
</dbReference>
<comment type="caution">
    <text evidence="7">The sequence shown here is derived from an EMBL/GenBank/DDBJ whole genome shotgun (WGS) entry which is preliminary data.</text>
</comment>
<dbReference type="Pfam" id="PF00989">
    <property type="entry name" value="PAS"/>
    <property type="match status" value="1"/>
</dbReference>
<evidence type="ECO:0000313" key="7">
    <source>
        <dbReference type="EMBL" id="PNT95175.1"/>
    </source>
</evidence>
<dbReference type="OrthoDB" id="9798098at2"/>
<keyword evidence="7" id="KW-0808">Transferase</keyword>
<dbReference type="AlphaFoldDB" id="A0A2K2F8R6"/>
<evidence type="ECO:0000313" key="8">
    <source>
        <dbReference type="Proteomes" id="UP000236151"/>
    </source>
</evidence>
<feature type="domain" description="4Fe-4S ferredoxin-type" evidence="5">
    <location>
        <begin position="31"/>
        <end position="60"/>
    </location>
</feature>
<organism evidence="7 8">
    <name type="scientific">Clostridium thermosuccinogenes</name>
    <dbReference type="NCBI Taxonomy" id="84032"/>
    <lineage>
        <taxon>Bacteria</taxon>
        <taxon>Bacillati</taxon>
        <taxon>Bacillota</taxon>
        <taxon>Clostridia</taxon>
        <taxon>Eubacteriales</taxon>
        <taxon>Clostridiaceae</taxon>
        <taxon>Clostridium</taxon>
    </lineage>
</organism>
<evidence type="ECO:0000256" key="3">
    <source>
        <dbReference type="ARBA" id="ARBA00023004"/>
    </source>
</evidence>
<dbReference type="InterPro" id="IPR004108">
    <property type="entry name" value="Fe_hydrogenase_lsu_C"/>
</dbReference>
<dbReference type="PROSITE" id="PS51656">
    <property type="entry name" value="4FE4S"/>
    <property type="match status" value="1"/>
</dbReference>
<dbReference type="InterPro" id="IPR013767">
    <property type="entry name" value="PAS_fold"/>
</dbReference>
<evidence type="ECO:0000259" key="6">
    <source>
        <dbReference type="PROSITE" id="PS51656"/>
    </source>
</evidence>
<dbReference type="InterPro" id="IPR009016">
    <property type="entry name" value="Fe_hydrogenase"/>
</dbReference>
<dbReference type="InterPro" id="IPR007202">
    <property type="entry name" value="4Fe-4S_dom"/>
</dbReference>
<evidence type="ECO:0000259" key="5">
    <source>
        <dbReference type="PROSITE" id="PS51379"/>
    </source>
</evidence>
<keyword evidence="8" id="KW-1185">Reference proteome</keyword>
<dbReference type="InterPro" id="IPR017900">
    <property type="entry name" value="4Fe4S_Fe_S_CS"/>
</dbReference>
<dbReference type="Proteomes" id="UP000236151">
    <property type="component" value="Unassembled WGS sequence"/>
</dbReference>
<evidence type="ECO:0000256" key="2">
    <source>
        <dbReference type="ARBA" id="ARBA00022723"/>
    </source>
</evidence>
<dbReference type="Gene3D" id="3.30.70.20">
    <property type="match status" value="1"/>
</dbReference>
<evidence type="ECO:0000256" key="4">
    <source>
        <dbReference type="ARBA" id="ARBA00023014"/>
    </source>
</evidence>
<proteinExistence type="predicted"/>
<dbReference type="Gene3D" id="1.10.15.40">
    <property type="entry name" value="Electron transport complex subunit B, putative Fe-S cluster"/>
    <property type="match status" value="1"/>
</dbReference>
<reference evidence="7 8" key="1">
    <citation type="submission" date="2017-06" db="EMBL/GenBank/DDBJ databases">
        <title>Investigating the central metabolism of Clostridium thermosuccinogenes.</title>
        <authorList>
            <person name="Koendjbiharie J.G."/>
            <person name="van Kranenburg R."/>
        </authorList>
    </citation>
    <scope>NUCLEOTIDE SEQUENCE [LARGE SCALE GENOMIC DNA]</scope>
    <source>
        <strain evidence="7 8">DSM 5806</strain>
    </source>
</reference>
<keyword evidence="7" id="KW-0418">Kinase</keyword>
<dbReference type="EMBL" id="NIOJ01000073">
    <property type="protein sequence ID" value="PNT95175.1"/>
    <property type="molecule type" value="Genomic_DNA"/>
</dbReference>
<dbReference type="KEGG" id="cthd:CDO33_14190"/>
<feature type="domain" description="4Fe-4S ferredoxin-type" evidence="5">
    <location>
        <begin position="2"/>
        <end position="30"/>
    </location>
</feature>
<feature type="domain" description="4Fe-4S" evidence="6">
    <location>
        <begin position="352"/>
        <end position="417"/>
    </location>
</feature>
<keyword evidence="1" id="KW-0004">4Fe-4S</keyword>
<accession>A0A2K2F8R6</accession>
<sequence length="573" mass="64203">MSIIQFKEANCKNCYKCIRNCPIKVIAFRNDQAEIVEEECILCGRCLTVCPQNAKTVKSDIDRVKGFLSKNEKVYVSLAPSYVAAFDTDEPERVVAALFKLGVTHVEETAIGATQVSKEYGKLMNDKKMNNIITTCCPSIVSLVERYYPTLIGQMAPVVSPMVAHARMMRSMYGPRIKIVFIGPCIAKKRECTEIANEGSVDAVLTFEELEKWMDMEGIDINSIDAGELKGLSNPAARLYPSPGGIIKTLHADDRKKYKCISVDGIDRCIEILDWMKEGKVKSYFIEMNSCTGGCLGGPCIGKVEGGFLGARDKLLNYARKKLKDPTHALVEDAKAPLERNFIDRSKPMDIPDEDTIRSILSMIGKVNKDKELNCGACGYSTCRDKAIAVYNKKADLKMCLPYMREKAESISNIIMHNSPNALIALDKNLIIQEYNLSACKLFKMEDTDMSGKHIYEILNCPDFEAALQNGENILDKKYYYDAYGITVMQSIIYVREYDMIIAIIKDITENEEQRKKIYSMRSETIDIAQKVIEKQMRVAQEIASLLGETTAETKVALTGLKKSILADMGEEK</sequence>
<evidence type="ECO:0000256" key="1">
    <source>
        <dbReference type="ARBA" id="ARBA00022485"/>
    </source>
</evidence>
<dbReference type="GO" id="GO:0016301">
    <property type="term" value="F:kinase activity"/>
    <property type="evidence" value="ECO:0007669"/>
    <property type="project" value="UniProtKB-KW"/>
</dbReference>
<dbReference type="GO" id="GO:0046872">
    <property type="term" value="F:metal ion binding"/>
    <property type="evidence" value="ECO:0007669"/>
    <property type="project" value="UniProtKB-KW"/>
</dbReference>
<dbReference type="RefSeq" id="WP_103083038.1">
    <property type="nucleotide sequence ID" value="NZ_CP021850.1"/>
</dbReference>
<dbReference type="CDD" id="cd00130">
    <property type="entry name" value="PAS"/>
    <property type="match status" value="1"/>
</dbReference>
<dbReference type="GO" id="GO:0006355">
    <property type="term" value="P:regulation of DNA-templated transcription"/>
    <property type="evidence" value="ECO:0007669"/>
    <property type="project" value="InterPro"/>
</dbReference>
<dbReference type="InterPro" id="IPR000014">
    <property type="entry name" value="PAS"/>
</dbReference>
<dbReference type="InterPro" id="IPR035965">
    <property type="entry name" value="PAS-like_dom_sf"/>
</dbReference>
<dbReference type="SMART" id="SM00091">
    <property type="entry name" value="PAS"/>
    <property type="match status" value="1"/>
</dbReference>
<dbReference type="PANTHER" id="PTHR11615">
    <property type="entry name" value="NITRATE, FORMATE, IRON DEHYDROGENASE"/>
    <property type="match status" value="1"/>
</dbReference>
<dbReference type="GO" id="GO:0051539">
    <property type="term" value="F:4 iron, 4 sulfur cluster binding"/>
    <property type="evidence" value="ECO:0007669"/>
    <property type="project" value="UniProtKB-KW"/>
</dbReference>
<dbReference type="Gene3D" id="3.30.450.20">
    <property type="entry name" value="PAS domain"/>
    <property type="match status" value="1"/>
</dbReference>
<dbReference type="SUPFAM" id="SSF55785">
    <property type="entry name" value="PYP-like sensor domain (PAS domain)"/>
    <property type="match status" value="1"/>
</dbReference>
<keyword evidence="3" id="KW-0408">Iron</keyword>
<dbReference type="PROSITE" id="PS51379">
    <property type="entry name" value="4FE4S_FER_2"/>
    <property type="match status" value="2"/>
</dbReference>
<dbReference type="InterPro" id="IPR050340">
    <property type="entry name" value="Cytosolic_Fe-S_CAF"/>
</dbReference>
<dbReference type="SUPFAM" id="SSF53920">
    <property type="entry name" value="Fe-only hydrogenase"/>
    <property type="match status" value="1"/>
</dbReference>
<dbReference type="Pfam" id="PF02906">
    <property type="entry name" value="Fe_hyd_lg_C"/>
    <property type="match status" value="1"/>
</dbReference>
<dbReference type="Pfam" id="PF13237">
    <property type="entry name" value="Fer4_10"/>
    <property type="match status" value="1"/>
</dbReference>
<dbReference type="Pfam" id="PF04060">
    <property type="entry name" value="FeS"/>
    <property type="match status" value="1"/>
</dbReference>
<dbReference type="PROSITE" id="PS00198">
    <property type="entry name" value="4FE4S_FER_1"/>
    <property type="match status" value="1"/>
</dbReference>
<name>A0A2K2F8R6_9CLOT</name>
<dbReference type="SUPFAM" id="SSF54862">
    <property type="entry name" value="4Fe-4S ferredoxins"/>
    <property type="match status" value="1"/>
</dbReference>
<keyword evidence="4" id="KW-0411">Iron-sulfur</keyword>